<comment type="similarity">
    <text evidence="1">Belongs to the UPF0161 family.</text>
</comment>
<keyword evidence="3" id="KW-1185">Reference proteome</keyword>
<dbReference type="KEGG" id="shd:SUTH_03635"/>
<evidence type="ECO:0000313" key="3">
    <source>
        <dbReference type="Proteomes" id="UP000031637"/>
    </source>
</evidence>
<dbReference type="HOGENOM" id="CLU_144811_6_1_4"/>
<dbReference type="STRING" id="1223802.SUTH_03635"/>
<protein>
    <recommendedName>
        <fullName evidence="1">Putative membrane protein insertion efficiency factor</fullName>
    </recommendedName>
</protein>
<keyword evidence="1" id="KW-1003">Cell membrane</keyword>
<dbReference type="Proteomes" id="UP000031637">
    <property type="component" value="Chromosome"/>
</dbReference>
<reference evidence="2 3" key="1">
    <citation type="journal article" date="2014" name="Syst. Appl. Microbiol.">
        <title>Complete genomes of freshwater sulfur oxidizers Sulfuricella denitrificans skB26 and Sulfuritalea hydrogenivorans sk43H: genetic insights into the sulfur oxidation pathway of betaproteobacteria.</title>
        <authorList>
            <person name="Watanabe T."/>
            <person name="Kojima H."/>
            <person name="Fukui M."/>
        </authorList>
    </citation>
    <scope>NUCLEOTIDE SEQUENCE [LARGE SCALE GENOMIC DNA]</scope>
    <source>
        <strain evidence="2">DSM22779</strain>
    </source>
</reference>
<evidence type="ECO:0000313" key="2">
    <source>
        <dbReference type="EMBL" id="BAO31405.1"/>
    </source>
</evidence>
<dbReference type="OrthoDB" id="9801753at2"/>
<evidence type="ECO:0000256" key="1">
    <source>
        <dbReference type="HAMAP-Rule" id="MF_00386"/>
    </source>
</evidence>
<dbReference type="PANTHER" id="PTHR33383">
    <property type="entry name" value="MEMBRANE PROTEIN INSERTION EFFICIENCY FACTOR-RELATED"/>
    <property type="match status" value="1"/>
</dbReference>
<dbReference type="Pfam" id="PF01809">
    <property type="entry name" value="YidD"/>
    <property type="match status" value="1"/>
</dbReference>
<accession>W0SLA8</accession>
<proteinExistence type="inferred from homology"/>
<dbReference type="AlphaFoldDB" id="W0SLA8"/>
<dbReference type="InterPro" id="IPR002696">
    <property type="entry name" value="Membr_insert_effic_factor_YidD"/>
</dbReference>
<dbReference type="HAMAP" id="MF_00386">
    <property type="entry name" value="UPF0161_YidD"/>
    <property type="match status" value="1"/>
</dbReference>
<keyword evidence="1" id="KW-0472">Membrane</keyword>
<comment type="function">
    <text evidence="1">Could be involved in insertion of integral membrane proteins into the membrane.</text>
</comment>
<sequence>MKSPLIYPLLLLIRAYQVAISPMLGNRCRFYPSCSEYSLGALRRHGLFKGMWLSVRRVGRCHPWHPGGYDPVP</sequence>
<comment type="subcellular location">
    <subcellularLocation>
        <location evidence="1">Cell membrane</location>
        <topology evidence="1">Peripheral membrane protein</topology>
        <orientation evidence="1">Cytoplasmic side</orientation>
    </subcellularLocation>
</comment>
<name>W0SLA8_9PROT</name>
<dbReference type="EMBL" id="AP012547">
    <property type="protein sequence ID" value="BAO31405.1"/>
    <property type="molecule type" value="Genomic_DNA"/>
</dbReference>
<dbReference type="SMART" id="SM01234">
    <property type="entry name" value="Haemolytic"/>
    <property type="match status" value="1"/>
</dbReference>
<dbReference type="NCBIfam" id="TIGR00278">
    <property type="entry name" value="membrane protein insertion efficiency factor YidD"/>
    <property type="match status" value="1"/>
</dbReference>
<dbReference type="RefSeq" id="WP_084207507.1">
    <property type="nucleotide sequence ID" value="NZ_AP012547.1"/>
</dbReference>
<gene>
    <name evidence="2" type="ORF">SUTH_03635</name>
</gene>
<dbReference type="GO" id="GO:0005886">
    <property type="term" value="C:plasma membrane"/>
    <property type="evidence" value="ECO:0007669"/>
    <property type="project" value="UniProtKB-SubCell"/>
</dbReference>
<organism evidence="2 3">
    <name type="scientific">Sulfuritalea hydrogenivorans sk43H</name>
    <dbReference type="NCBI Taxonomy" id="1223802"/>
    <lineage>
        <taxon>Bacteria</taxon>
        <taxon>Pseudomonadati</taxon>
        <taxon>Pseudomonadota</taxon>
        <taxon>Betaproteobacteria</taxon>
        <taxon>Nitrosomonadales</taxon>
        <taxon>Sterolibacteriaceae</taxon>
        <taxon>Sulfuritalea</taxon>
    </lineage>
</organism>
<dbReference type="PANTHER" id="PTHR33383:SF1">
    <property type="entry name" value="MEMBRANE PROTEIN INSERTION EFFICIENCY FACTOR-RELATED"/>
    <property type="match status" value="1"/>
</dbReference>